<feature type="region of interest" description="Disordered" evidence="2">
    <location>
        <begin position="209"/>
        <end position="266"/>
    </location>
</feature>
<evidence type="ECO:0000259" key="3">
    <source>
        <dbReference type="PROSITE" id="PS50222"/>
    </source>
</evidence>
<organism evidence="4 5">
    <name type="scientific">Dreissena polymorpha</name>
    <name type="common">Zebra mussel</name>
    <name type="synonym">Mytilus polymorpha</name>
    <dbReference type="NCBI Taxonomy" id="45954"/>
    <lineage>
        <taxon>Eukaryota</taxon>
        <taxon>Metazoa</taxon>
        <taxon>Spiralia</taxon>
        <taxon>Lophotrochozoa</taxon>
        <taxon>Mollusca</taxon>
        <taxon>Bivalvia</taxon>
        <taxon>Autobranchia</taxon>
        <taxon>Heteroconchia</taxon>
        <taxon>Euheterodonta</taxon>
        <taxon>Imparidentia</taxon>
        <taxon>Neoheterodontei</taxon>
        <taxon>Myida</taxon>
        <taxon>Dreissenoidea</taxon>
        <taxon>Dreissenidae</taxon>
        <taxon>Dreissena</taxon>
    </lineage>
</organism>
<dbReference type="AlphaFoldDB" id="A0A9D3Z865"/>
<dbReference type="PANTHER" id="PTHR47225:SF1">
    <property type="entry name" value="EF-HAND CALCIUM-BINDING DOMAIN-CONTAINING PROTEIN 12"/>
    <property type="match status" value="1"/>
</dbReference>
<accession>A0A9D3Z865</accession>
<feature type="domain" description="EF-hand" evidence="3">
    <location>
        <begin position="64"/>
        <end position="99"/>
    </location>
</feature>
<dbReference type="SUPFAM" id="SSF47473">
    <property type="entry name" value="EF-hand"/>
    <property type="match status" value="1"/>
</dbReference>
<reference evidence="4" key="2">
    <citation type="submission" date="2020-11" db="EMBL/GenBank/DDBJ databases">
        <authorList>
            <person name="McCartney M.A."/>
            <person name="Auch B."/>
            <person name="Kono T."/>
            <person name="Mallez S."/>
            <person name="Becker A."/>
            <person name="Gohl D.M."/>
            <person name="Silverstein K.A.T."/>
            <person name="Koren S."/>
            <person name="Bechman K.B."/>
            <person name="Herman A."/>
            <person name="Abrahante J.E."/>
            <person name="Garbe J."/>
        </authorList>
    </citation>
    <scope>NUCLEOTIDE SEQUENCE</scope>
    <source>
        <strain evidence="4">Duluth1</strain>
        <tissue evidence="4">Whole animal</tissue>
    </source>
</reference>
<feature type="compositionally biased region" description="Basic and acidic residues" evidence="2">
    <location>
        <begin position="257"/>
        <end position="266"/>
    </location>
</feature>
<dbReference type="Gene3D" id="1.10.238.10">
    <property type="entry name" value="EF-hand"/>
    <property type="match status" value="1"/>
</dbReference>
<dbReference type="PROSITE" id="PS50222">
    <property type="entry name" value="EF_HAND_2"/>
    <property type="match status" value="1"/>
</dbReference>
<proteinExistence type="predicted"/>
<evidence type="ECO:0000313" key="5">
    <source>
        <dbReference type="Proteomes" id="UP000828390"/>
    </source>
</evidence>
<evidence type="ECO:0000256" key="1">
    <source>
        <dbReference type="ARBA" id="ARBA00022837"/>
    </source>
</evidence>
<reference evidence="4" key="1">
    <citation type="journal article" date="2019" name="bioRxiv">
        <title>The Genome of the Zebra Mussel, Dreissena polymorpha: A Resource for Invasive Species Research.</title>
        <authorList>
            <person name="McCartney M.A."/>
            <person name="Auch B."/>
            <person name="Kono T."/>
            <person name="Mallez S."/>
            <person name="Zhang Y."/>
            <person name="Obille A."/>
            <person name="Becker A."/>
            <person name="Abrahante J.E."/>
            <person name="Garbe J."/>
            <person name="Badalamenti J.P."/>
            <person name="Herman A."/>
            <person name="Mangelson H."/>
            <person name="Liachko I."/>
            <person name="Sullivan S."/>
            <person name="Sone E.D."/>
            <person name="Koren S."/>
            <person name="Silverstein K.A.T."/>
            <person name="Beckman K.B."/>
            <person name="Gohl D.M."/>
        </authorList>
    </citation>
    <scope>NUCLEOTIDE SEQUENCE</scope>
    <source>
        <strain evidence="4">Duluth1</strain>
        <tissue evidence="4">Whole animal</tissue>
    </source>
</reference>
<feature type="compositionally biased region" description="Polar residues" evidence="2">
    <location>
        <begin position="215"/>
        <end position="227"/>
    </location>
</feature>
<feature type="compositionally biased region" description="Polar residues" evidence="2">
    <location>
        <begin position="239"/>
        <end position="253"/>
    </location>
</feature>
<dbReference type="GO" id="GO:0005509">
    <property type="term" value="F:calcium ion binding"/>
    <property type="evidence" value="ECO:0007669"/>
    <property type="project" value="InterPro"/>
</dbReference>
<gene>
    <name evidence="4" type="ORF">DPMN_071666</name>
</gene>
<evidence type="ECO:0000256" key="2">
    <source>
        <dbReference type="SAM" id="MobiDB-lite"/>
    </source>
</evidence>
<dbReference type="InterPro" id="IPR042847">
    <property type="entry name" value="EFC12"/>
</dbReference>
<name>A0A9D3Z865_DREPO</name>
<keyword evidence="5" id="KW-1185">Reference proteome</keyword>
<comment type="caution">
    <text evidence="4">The sequence shown here is derived from an EMBL/GenBank/DDBJ whole genome shotgun (WGS) entry which is preliminary data.</text>
</comment>
<protein>
    <recommendedName>
        <fullName evidence="3">EF-hand domain-containing protein</fullName>
    </recommendedName>
</protein>
<sequence>MCFDCRSFQNIPVNGAVLTVATEIRKCRQFSMIHGGILDTRDVVGIRREKPEDPITLVVRYLAAVGIRIIDLFRMFDLDNDGHVTRREFIRGLKKLGVPLPEKVLINVASRLDKYKKGYINYGILMSGVKNHIRTERKEMTREKIRTRNRLEERRRILQTELPDIFKRTYDDDLLTIYTTKSTNSLIGSLTSSFASFPGRKMSVLPPIDSAISKRPNQSFSNTSTASVEMPDEKKTRHTPISLSGEETQSYISNPRKYSESASHEMAIKPKQIAPLLKKYLERKKTQASLDLTLPKPK</sequence>
<dbReference type="InterPro" id="IPR002048">
    <property type="entry name" value="EF_hand_dom"/>
</dbReference>
<dbReference type="SMART" id="SM00054">
    <property type="entry name" value="EFh"/>
    <property type="match status" value="1"/>
</dbReference>
<dbReference type="PANTHER" id="PTHR47225">
    <property type="entry name" value="EF-HAND CALCIUM-BINDING DOMAIN-CONTAINING PROTEIN 12"/>
    <property type="match status" value="1"/>
</dbReference>
<dbReference type="Proteomes" id="UP000828390">
    <property type="component" value="Unassembled WGS sequence"/>
</dbReference>
<dbReference type="InterPro" id="IPR018247">
    <property type="entry name" value="EF_Hand_1_Ca_BS"/>
</dbReference>
<dbReference type="InterPro" id="IPR011992">
    <property type="entry name" value="EF-hand-dom_pair"/>
</dbReference>
<evidence type="ECO:0000313" key="4">
    <source>
        <dbReference type="EMBL" id="KAH3711989.1"/>
    </source>
</evidence>
<dbReference type="Pfam" id="PF00036">
    <property type="entry name" value="EF-hand_1"/>
    <property type="match status" value="1"/>
</dbReference>
<keyword evidence="1" id="KW-0106">Calcium</keyword>
<dbReference type="EMBL" id="JAIWYP010000014">
    <property type="protein sequence ID" value="KAH3711989.1"/>
    <property type="molecule type" value="Genomic_DNA"/>
</dbReference>
<dbReference type="CDD" id="cd00051">
    <property type="entry name" value="EFh"/>
    <property type="match status" value="1"/>
</dbReference>
<dbReference type="PROSITE" id="PS00018">
    <property type="entry name" value="EF_HAND_1"/>
    <property type="match status" value="1"/>
</dbReference>